<dbReference type="Proteomes" id="UP000037600">
    <property type="component" value="Unassembled WGS sequence"/>
</dbReference>
<sequence length="810" mass="92797">MKRHLLAATLAPLALLVSACTNPEVQTENNSTISTASELQVSPLEQEARIKIKKLKGMMDEAQDKSIDVTREETIVWFSEQFLKFANWDEANPEAIEAAFGYERYYAPNKKQLAADLPTFERTKVIEILDKGITVLQQELDGEIKRRPVRKVDWQNTKAGDNMFVSNGKPIFPYDYFSKTVGQPLTNKDIYNDHLGALYHGGEDLYPVDHDRAINSFLLKEDGSFDQELMKELTSIPDTNIGFLVYWIMGIPEWVEKQEPEVRKGRSLFTGFDIDNPLARDVWGKIIRETGRLTKDKKVTELGFVLANEPHWFSEKDHWTGKFEEMTSISSYTLNKFRVWLTNQYDKDIQQLNQNWQASFASFDTVEIEIPMDKALLGSAIWYDWMRYNMDRSTEWFKFMQDELHAVNPDADTHIKIMPRMFMENSRSGGIDTEALAELTTMVGHDAKSLGSKNIRPHKSSKWLERYAYYWSGVSMFHDFMESVAPNKINVNSESHFLSSGQWRDLDTRTSYVRSVYWLATLGGMDANMAWFWARDPDGSPEDRLEGELNFFDPGLAGAYAGSNNMQPHVSNEFTQVMFDMNSFSEEIIALREQRRPIRLFYSETTAINTKDYMTQGYKLYEALHFEGFPMGYATKNIIEKQDNSNWDSVVVYKNQYVTDEEFETLQTYLNNGGTILLDDKDALSLNEYGQKRTKTLSKGKGKLVVLNTDNIDVIKQAALAELKPSSLPELKVNEVNGKDYKTTSWRVVEKPQGGYLAILFNLGHDSAQIDLSLQSGQKFTATDMMTSKTVSSSFELKSEDVLLLDISLN</sequence>
<dbReference type="PATRIC" id="fig|1513271.3.peg.643"/>
<dbReference type="Gene3D" id="3.20.20.80">
    <property type="entry name" value="Glycosidases"/>
    <property type="match status" value="1"/>
</dbReference>
<comment type="caution">
    <text evidence="3">The sequence shown here is derived from an EMBL/GenBank/DDBJ whole genome shotgun (WGS) entry which is preliminary data.</text>
</comment>
<feature type="coiled-coil region" evidence="1">
    <location>
        <begin position="45"/>
        <end position="72"/>
    </location>
</feature>
<keyword evidence="3" id="KW-0378">Hydrolase</keyword>
<organism evidence="3 4">
    <name type="scientific">Catenovulum maritimum</name>
    <dbReference type="NCBI Taxonomy" id="1513271"/>
    <lineage>
        <taxon>Bacteria</taxon>
        <taxon>Pseudomonadati</taxon>
        <taxon>Pseudomonadota</taxon>
        <taxon>Gammaproteobacteria</taxon>
        <taxon>Alteromonadales</taxon>
        <taxon>Alteromonadaceae</taxon>
        <taxon>Catenovulum</taxon>
    </lineage>
</organism>
<dbReference type="InterPro" id="IPR017853">
    <property type="entry name" value="GH"/>
</dbReference>
<dbReference type="GO" id="GO:0016787">
    <property type="term" value="F:hydrolase activity"/>
    <property type="evidence" value="ECO:0007669"/>
    <property type="project" value="UniProtKB-KW"/>
</dbReference>
<gene>
    <name evidence="3" type="ORF">XM47_03085</name>
</gene>
<accession>A0A0J8GZ77</accession>
<dbReference type="InterPro" id="IPR029062">
    <property type="entry name" value="Class_I_gatase-like"/>
</dbReference>
<evidence type="ECO:0000313" key="4">
    <source>
        <dbReference type="Proteomes" id="UP000037600"/>
    </source>
</evidence>
<dbReference type="OrthoDB" id="1387316at2"/>
<keyword evidence="2" id="KW-0732">Signal</keyword>
<evidence type="ECO:0000256" key="2">
    <source>
        <dbReference type="SAM" id="SignalP"/>
    </source>
</evidence>
<dbReference type="Gene3D" id="3.40.50.880">
    <property type="match status" value="1"/>
</dbReference>
<dbReference type="PROSITE" id="PS51257">
    <property type="entry name" value="PROKAR_LIPOPROTEIN"/>
    <property type="match status" value="1"/>
</dbReference>
<keyword evidence="4" id="KW-1185">Reference proteome</keyword>
<name>A0A0J8GZ77_9ALTE</name>
<dbReference type="SUPFAM" id="SSF51445">
    <property type="entry name" value="(Trans)glycosidases"/>
    <property type="match status" value="1"/>
</dbReference>
<feature type="signal peptide" evidence="2">
    <location>
        <begin position="1"/>
        <end position="19"/>
    </location>
</feature>
<protein>
    <submittedName>
        <fullName evidence="3">Glycoside hydrolase family 42</fullName>
    </submittedName>
</protein>
<evidence type="ECO:0000256" key="1">
    <source>
        <dbReference type="SAM" id="Coils"/>
    </source>
</evidence>
<dbReference type="STRING" id="1513271.XM47_03085"/>
<evidence type="ECO:0000313" key="3">
    <source>
        <dbReference type="EMBL" id="KMT66534.1"/>
    </source>
</evidence>
<keyword evidence="1" id="KW-0175">Coiled coil</keyword>
<dbReference type="RefSeq" id="WP_048689504.1">
    <property type="nucleotide sequence ID" value="NZ_KQ130483.1"/>
</dbReference>
<reference evidence="3 4" key="1">
    <citation type="submission" date="2015-04" db="EMBL/GenBank/DDBJ databases">
        <title>Draft Genome Sequence of the Novel Agar-Digesting Marine Bacterium Q1.</title>
        <authorList>
            <person name="Li Y."/>
            <person name="Li D."/>
            <person name="Chen G."/>
            <person name="Du Z."/>
        </authorList>
    </citation>
    <scope>NUCLEOTIDE SEQUENCE [LARGE SCALE GENOMIC DNA]</scope>
    <source>
        <strain evidence="3 4">Q1</strain>
    </source>
</reference>
<dbReference type="AlphaFoldDB" id="A0A0J8GZ77"/>
<feature type="chain" id="PRO_5005299097" evidence="2">
    <location>
        <begin position="20"/>
        <end position="810"/>
    </location>
</feature>
<dbReference type="CDD" id="cd03143">
    <property type="entry name" value="A4_beta-galactosidase_middle_domain"/>
    <property type="match status" value="1"/>
</dbReference>
<dbReference type="EMBL" id="LAZL01000003">
    <property type="protein sequence ID" value="KMT66534.1"/>
    <property type="molecule type" value="Genomic_DNA"/>
</dbReference>
<proteinExistence type="predicted"/>